<evidence type="ECO:0000256" key="3">
    <source>
        <dbReference type="ARBA" id="ARBA00013025"/>
    </source>
</evidence>
<dbReference type="InterPro" id="IPR001645">
    <property type="entry name" value="Folylpolyglutamate_synth"/>
</dbReference>
<dbReference type="SUPFAM" id="SSF53623">
    <property type="entry name" value="MurD-like peptide ligases, catalytic domain"/>
    <property type="match status" value="1"/>
</dbReference>
<keyword evidence="8" id="KW-0067">ATP-binding</keyword>
<dbReference type="VEuPathDB" id="FungiDB:CCM_06548"/>
<evidence type="ECO:0000313" key="13">
    <source>
        <dbReference type="EMBL" id="ATY62912.1"/>
    </source>
</evidence>
<dbReference type="NCBIfam" id="TIGR01499">
    <property type="entry name" value="folC"/>
    <property type="match status" value="1"/>
</dbReference>
<dbReference type="VEuPathDB" id="FungiDB:A9K55_008841"/>
<keyword evidence="6" id="KW-0479">Metal-binding</keyword>
<dbReference type="Proteomes" id="UP000323067">
    <property type="component" value="Chromosome vii"/>
</dbReference>
<comment type="catalytic activity">
    <reaction evidence="12">
        <text>(6S)-5,6,7,8-tetrahydrofolyl-(gamma-L-Glu)(n) + L-glutamate + ATP = (6S)-5,6,7,8-tetrahydrofolyl-(gamma-L-Glu)(n+1) + ADP + phosphate + H(+)</text>
        <dbReference type="Rhea" id="RHEA:10580"/>
        <dbReference type="Rhea" id="RHEA-COMP:14738"/>
        <dbReference type="Rhea" id="RHEA-COMP:14740"/>
        <dbReference type="ChEBI" id="CHEBI:15378"/>
        <dbReference type="ChEBI" id="CHEBI:29985"/>
        <dbReference type="ChEBI" id="CHEBI:30616"/>
        <dbReference type="ChEBI" id="CHEBI:43474"/>
        <dbReference type="ChEBI" id="CHEBI:141005"/>
        <dbReference type="ChEBI" id="CHEBI:456216"/>
        <dbReference type="EC" id="6.3.2.17"/>
    </reaction>
</comment>
<keyword evidence="5" id="KW-0436">Ligase</keyword>
<sequence>MHRGTTLIGQRLDVRQSSCSARSSRIMQGTYQEAITLLRSRTRLAKATNRPDEPRLNIPNNYGMRDWLAQLGHTVRLLIPRPHPIAINRPPPPAQDPSALNVIHITGTKGKGSTAAFTESLLRQHFSRTRRGDALPPVRIGLYTSPHVLTERDRIRIDFAPVSEALFAAAFFHVWTTLRCAEPGYTPGYLQLLALLSVHIFRQQGVDCAVYEVHAGGRKDATNVFDRPLACGFARIGLDHAELLGPGVDRIAWHKSGIMKPGRPALTVPQDALPAAVLREQAALMGAPLTVVDVHHPALPPSVSQQAQKENASLAIALANAALAARGASQLSAVDIARGIAECAWPGRFQHLRRDGVHWFLDAAHNALSIPVAVGWFAARSRLVQDEHAGRRCRRVLVFGHASDRSTERLVEVLLEAAAQHDVAFDRVILSSYTRYDIPIPESVAQEQLAFWKTASPATPIEHAITAEAAVGMVRELQQSAPETHWQVLITGSAHLVGQSLGALGGEELVLNIK</sequence>
<dbReference type="GO" id="GO:0005524">
    <property type="term" value="F:ATP binding"/>
    <property type="evidence" value="ECO:0007669"/>
    <property type="project" value="UniProtKB-KW"/>
</dbReference>
<dbReference type="EMBL" id="CP023324">
    <property type="protein sequence ID" value="ATY62912.1"/>
    <property type="molecule type" value="Genomic_DNA"/>
</dbReference>
<evidence type="ECO:0000256" key="5">
    <source>
        <dbReference type="ARBA" id="ARBA00022598"/>
    </source>
</evidence>
<evidence type="ECO:0000256" key="2">
    <source>
        <dbReference type="ARBA" id="ARBA00008276"/>
    </source>
</evidence>
<proteinExistence type="inferred from homology"/>
<dbReference type="InterPro" id="IPR036565">
    <property type="entry name" value="Mur-like_cat_sf"/>
</dbReference>
<dbReference type="PANTHER" id="PTHR11136">
    <property type="entry name" value="FOLYLPOLYGLUTAMATE SYNTHASE-RELATED"/>
    <property type="match status" value="1"/>
</dbReference>
<evidence type="ECO:0000313" key="14">
    <source>
        <dbReference type="Proteomes" id="UP000323067"/>
    </source>
</evidence>
<gene>
    <name evidence="13" type="ORF">A9K55_008841</name>
</gene>
<evidence type="ECO:0000256" key="6">
    <source>
        <dbReference type="ARBA" id="ARBA00022723"/>
    </source>
</evidence>
<evidence type="ECO:0000256" key="12">
    <source>
        <dbReference type="ARBA" id="ARBA00047493"/>
    </source>
</evidence>
<dbReference type="UniPathway" id="UPA00850"/>
<dbReference type="InterPro" id="IPR018109">
    <property type="entry name" value="Folylpolyglutamate_synth_CS"/>
</dbReference>
<keyword evidence="9" id="KW-0460">Magnesium</keyword>
<comment type="pathway">
    <text evidence="1">Cofactor biosynthesis; tetrahydrofolylpolyglutamate biosynthesis.</text>
</comment>
<name>A0A2H4SII2_CORMI</name>
<dbReference type="Gene3D" id="3.90.190.20">
    <property type="entry name" value="Mur ligase, C-terminal domain"/>
    <property type="match status" value="1"/>
</dbReference>
<dbReference type="InterPro" id="IPR036615">
    <property type="entry name" value="Mur_ligase_C_dom_sf"/>
</dbReference>
<dbReference type="PROSITE" id="PS01011">
    <property type="entry name" value="FOLYLPOLYGLU_SYNT_1"/>
    <property type="match status" value="1"/>
</dbReference>
<evidence type="ECO:0000256" key="11">
    <source>
        <dbReference type="ARBA" id="ARBA00030876"/>
    </source>
</evidence>
<dbReference type="Gene3D" id="3.40.1190.10">
    <property type="entry name" value="Mur-like, catalytic domain"/>
    <property type="match status" value="1"/>
</dbReference>
<dbReference type="GO" id="GO:0046872">
    <property type="term" value="F:metal ion binding"/>
    <property type="evidence" value="ECO:0007669"/>
    <property type="project" value="UniProtKB-KW"/>
</dbReference>
<evidence type="ECO:0000256" key="4">
    <source>
        <dbReference type="ARBA" id="ARBA00022563"/>
    </source>
</evidence>
<evidence type="ECO:0000256" key="8">
    <source>
        <dbReference type="ARBA" id="ARBA00022840"/>
    </source>
</evidence>
<dbReference type="GO" id="GO:0004326">
    <property type="term" value="F:tetrahydrofolylpolyglutamate synthase activity"/>
    <property type="evidence" value="ECO:0007669"/>
    <property type="project" value="UniProtKB-EC"/>
</dbReference>
<dbReference type="GO" id="GO:0006730">
    <property type="term" value="P:one-carbon metabolic process"/>
    <property type="evidence" value="ECO:0007669"/>
    <property type="project" value="UniProtKB-KW"/>
</dbReference>
<keyword evidence="4" id="KW-0554">One-carbon metabolism</keyword>
<comment type="similarity">
    <text evidence="2">Belongs to the folylpolyglutamate synthase family.</text>
</comment>
<evidence type="ECO:0000256" key="7">
    <source>
        <dbReference type="ARBA" id="ARBA00022741"/>
    </source>
</evidence>
<keyword evidence="7" id="KW-0547">Nucleotide-binding</keyword>
<dbReference type="EC" id="6.3.2.17" evidence="3"/>
<dbReference type="PANTHER" id="PTHR11136:SF5">
    <property type="entry name" value="FOLYLPOLYGLUTAMATE SYNTHASE, MITOCHONDRIAL"/>
    <property type="match status" value="1"/>
</dbReference>
<dbReference type="GO" id="GO:0005739">
    <property type="term" value="C:mitochondrion"/>
    <property type="evidence" value="ECO:0007669"/>
    <property type="project" value="TreeGrafter"/>
</dbReference>
<dbReference type="SUPFAM" id="SSF53244">
    <property type="entry name" value="MurD-like peptide ligases, peptide-binding domain"/>
    <property type="match status" value="1"/>
</dbReference>
<evidence type="ECO:0000256" key="9">
    <source>
        <dbReference type="ARBA" id="ARBA00022842"/>
    </source>
</evidence>
<dbReference type="AlphaFoldDB" id="A0A2H4SII2"/>
<organism evidence="13 14">
    <name type="scientific">Cordyceps militaris</name>
    <name type="common">Caterpillar fungus</name>
    <name type="synonym">Clavaria militaris</name>
    <dbReference type="NCBI Taxonomy" id="73501"/>
    <lineage>
        <taxon>Eukaryota</taxon>
        <taxon>Fungi</taxon>
        <taxon>Dikarya</taxon>
        <taxon>Ascomycota</taxon>
        <taxon>Pezizomycotina</taxon>
        <taxon>Sordariomycetes</taxon>
        <taxon>Hypocreomycetidae</taxon>
        <taxon>Hypocreales</taxon>
        <taxon>Cordycipitaceae</taxon>
        <taxon>Cordyceps</taxon>
    </lineage>
</organism>
<evidence type="ECO:0000256" key="1">
    <source>
        <dbReference type="ARBA" id="ARBA00005150"/>
    </source>
</evidence>
<evidence type="ECO:0000256" key="10">
    <source>
        <dbReference type="ARBA" id="ARBA00030592"/>
    </source>
</evidence>
<accession>A0A2H4SII2</accession>
<dbReference type="OrthoDB" id="5212574at2759"/>
<dbReference type="GO" id="GO:0005829">
    <property type="term" value="C:cytosol"/>
    <property type="evidence" value="ECO:0007669"/>
    <property type="project" value="TreeGrafter"/>
</dbReference>
<reference evidence="13 14" key="1">
    <citation type="journal article" date="2017" name="BMC Genomics">
        <title>Chromosome level assembly and secondary metabolite potential of the parasitic fungus Cordyceps militaris.</title>
        <authorList>
            <person name="Kramer G.J."/>
            <person name="Nodwell J.R."/>
        </authorList>
    </citation>
    <scope>NUCLEOTIDE SEQUENCE [LARGE SCALE GENOMIC DNA]</scope>
    <source>
        <strain evidence="13 14">ATCC 34164</strain>
    </source>
</reference>
<protein>
    <recommendedName>
        <fullName evidence="3">tetrahydrofolate synthase</fullName>
        <ecNumber evidence="3">6.3.2.17</ecNumber>
    </recommendedName>
    <alternativeName>
        <fullName evidence="11">Folylpoly-gamma-glutamate synthetase</fullName>
    </alternativeName>
    <alternativeName>
        <fullName evidence="10">Tetrahydrofolylpolyglutamate synthase</fullName>
    </alternativeName>
</protein>